<dbReference type="EMBL" id="CM056801">
    <property type="protein sequence ID" value="KAJ8708544.1"/>
    <property type="molecule type" value="Genomic_DNA"/>
</dbReference>
<sequence length="347" mass="39248">MKGLGLVFIKLVILFGGVSSTDHCDMATTARVQEGNLGQSGDFNWLGILHIHHHAEGKLRVAMTGIVLIKIKYALANADDLTKIPMKVFKSDSKAMFLPARDRPWEVKLDSYYTHPEYEYSTLNTIAVVELNLEESNDYPLNPICIPSGASFNTSRYLYLTGYTDENRKMEKVIYNIKYLEKHVCEEFYNRAGLSSQKRAPSAYVCGYAPSNKTQCVWDSGMVLVSNVTGYFHLIGFGIYGPGCAAPARFIDLFPYFYWINSIIHPDEVYDDNGYRRNDDDDFTSQHRLLRMNDTLHKSNGSRHDIFKQNPILKSTMDSHANKLSEDGKSTLHSNSSREAGRAKTIP</sequence>
<protein>
    <submittedName>
        <fullName evidence="1">Uncharacterized protein</fullName>
    </submittedName>
</protein>
<dbReference type="Proteomes" id="UP001231649">
    <property type="component" value="Chromosome 25"/>
</dbReference>
<evidence type="ECO:0000313" key="2">
    <source>
        <dbReference type="Proteomes" id="UP001231649"/>
    </source>
</evidence>
<keyword evidence="2" id="KW-1185">Reference proteome</keyword>
<comment type="caution">
    <text evidence="1">The sequence shown here is derived from an EMBL/GenBank/DDBJ whole genome shotgun (WGS) entry which is preliminary data.</text>
</comment>
<reference evidence="1" key="1">
    <citation type="submission" date="2023-03" db="EMBL/GenBank/DDBJ databases">
        <title>Chromosome-level genomes of two armyworms, Mythimna separata and Mythimna loreyi, provide insights into the biosynthesis and reception of sex pheromones.</title>
        <authorList>
            <person name="Zhao H."/>
        </authorList>
    </citation>
    <scope>NUCLEOTIDE SEQUENCE</scope>
    <source>
        <strain evidence="1">BeijingLab</strain>
    </source>
</reference>
<evidence type="ECO:0000313" key="1">
    <source>
        <dbReference type="EMBL" id="KAJ8708544.1"/>
    </source>
</evidence>
<organism evidence="1 2">
    <name type="scientific">Mythimna loreyi</name>
    <dbReference type="NCBI Taxonomy" id="667449"/>
    <lineage>
        <taxon>Eukaryota</taxon>
        <taxon>Metazoa</taxon>
        <taxon>Ecdysozoa</taxon>
        <taxon>Arthropoda</taxon>
        <taxon>Hexapoda</taxon>
        <taxon>Insecta</taxon>
        <taxon>Pterygota</taxon>
        <taxon>Neoptera</taxon>
        <taxon>Endopterygota</taxon>
        <taxon>Lepidoptera</taxon>
        <taxon>Glossata</taxon>
        <taxon>Ditrysia</taxon>
        <taxon>Noctuoidea</taxon>
        <taxon>Noctuidae</taxon>
        <taxon>Noctuinae</taxon>
        <taxon>Hadenini</taxon>
        <taxon>Mythimna</taxon>
    </lineage>
</organism>
<gene>
    <name evidence="1" type="ORF">PYW08_009926</name>
</gene>
<accession>A0ACC2Q7E9</accession>
<proteinExistence type="predicted"/>
<name>A0ACC2Q7E9_9NEOP</name>